<evidence type="ECO:0000313" key="2">
    <source>
        <dbReference type="Proteomes" id="UP000019473"/>
    </source>
</evidence>
<protein>
    <submittedName>
        <fullName evidence="1">Uncharacterized protein</fullName>
    </submittedName>
</protein>
<dbReference type="HOGENOM" id="CLU_1539866_0_0_1"/>
<evidence type="ECO:0000313" key="1">
    <source>
        <dbReference type="EMBL" id="EXJ60463.1"/>
    </source>
</evidence>
<dbReference type="OrthoDB" id="4194at2759"/>
<organism evidence="1 2">
    <name type="scientific">Cladophialophora yegresii CBS 114405</name>
    <dbReference type="NCBI Taxonomy" id="1182544"/>
    <lineage>
        <taxon>Eukaryota</taxon>
        <taxon>Fungi</taxon>
        <taxon>Dikarya</taxon>
        <taxon>Ascomycota</taxon>
        <taxon>Pezizomycotina</taxon>
        <taxon>Eurotiomycetes</taxon>
        <taxon>Chaetothyriomycetidae</taxon>
        <taxon>Chaetothyriales</taxon>
        <taxon>Herpotrichiellaceae</taxon>
        <taxon>Cladophialophora</taxon>
    </lineage>
</organism>
<keyword evidence="2" id="KW-1185">Reference proteome</keyword>
<reference evidence="1 2" key="1">
    <citation type="submission" date="2013-03" db="EMBL/GenBank/DDBJ databases">
        <title>The Genome Sequence of Cladophialophora yegresii CBS 114405.</title>
        <authorList>
            <consortium name="The Broad Institute Genomics Platform"/>
            <person name="Cuomo C."/>
            <person name="de Hoog S."/>
            <person name="Gorbushina A."/>
            <person name="Walker B."/>
            <person name="Young S.K."/>
            <person name="Zeng Q."/>
            <person name="Gargeya S."/>
            <person name="Fitzgerald M."/>
            <person name="Haas B."/>
            <person name="Abouelleil A."/>
            <person name="Allen A.W."/>
            <person name="Alvarado L."/>
            <person name="Arachchi H.M."/>
            <person name="Berlin A.M."/>
            <person name="Chapman S.B."/>
            <person name="Gainer-Dewar J."/>
            <person name="Goldberg J."/>
            <person name="Griggs A."/>
            <person name="Gujja S."/>
            <person name="Hansen M."/>
            <person name="Howarth C."/>
            <person name="Imamovic A."/>
            <person name="Ireland A."/>
            <person name="Larimer J."/>
            <person name="McCowan C."/>
            <person name="Murphy C."/>
            <person name="Pearson M."/>
            <person name="Poon T.W."/>
            <person name="Priest M."/>
            <person name="Roberts A."/>
            <person name="Saif S."/>
            <person name="Shea T."/>
            <person name="Sisk P."/>
            <person name="Sykes S."/>
            <person name="Wortman J."/>
            <person name="Nusbaum C."/>
            <person name="Birren B."/>
        </authorList>
    </citation>
    <scope>NUCLEOTIDE SEQUENCE [LARGE SCALE GENOMIC DNA]</scope>
    <source>
        <strain evidence="1 2">CBS 114405</strain>
    </source>
</reference>
<dbReference type="VEuPathDB" id="FungiDB:A1O7_04616"/>
<comment type="caution">
    <text evidence="1">The sequence shown here is derived from an EMBL/GenBank/DDBJ whole genome shotgun (WGS) entry which is preliminary data.</text>
</comment>
<sequence length="174" mass="18975">MVDFSPMRNIVPGDASAFPPKSVQPGSAGDQYHTPLIQLTNAGYEVYNAPIIGGDVAEDYLNQFCNGIPNDMLDDFRSKVHDQVLSICPRDQVVTVATVRGFSFSKSVLYLVFDVSDPLSATLDGGTWGPCLRAIRTGGDDSLFSSTERFFVCTNGYTNRDLPPEAPNNETHHP</sequence>
<name>W9VXS3_9EURO</name>
<dbReference type="AlphaFoldDB" id="W9VXS3"/>
<gene>
    <name evidence="1" type="ORF">A1O7_04616</name>
</gene>
<dbReference type="Proteomes" id="UP000019473">
    <property type="component" value="Unassembled WGS sequence"/>
</dbReference>
<dbReference type="GeneID" id="19179201"/>
<proteinExistence type="predicted"/>
<dbReference type="RefSeq" id="XP_007756816.1">
    <property type="nucleotide sequence ID" value="XM_007758626.1"/>
</dbReference>
<dbReference type="EMBL" id="AMGW01000003">
    <property type="protein sequence ID" value="EXJ60463.1"/>
    <property type="molecule type" value="Genomic_DNA"/>
</dbReference>
<accession>W9VXS3</accession>